<keyword evidence="2" id="KW-1185">Reference proteome</keyword>
<evidence type="ECO:0000313" key="2">
    <source>
        <dbReference type="Proteomes" id="UP000484885"/>
    </source>
</evidence>
<proteinExistence type="predicted"/>
<gene>
    <name evidence="1" type="ORF">G3I74_14680</name>
</gene>
<protein>
    <submittedName>
        <fullName evidence="1">Uncharacterized protein</fullName>
    </submittedName>
</protein>
<comment type="caution">
    <text evidence="1">The sequence shown here is derived from an EMBL/GenBank/DDBJ whole genome shotgun (WGS) entry which is preliminary data.</text>
</comment>
<dbReference type="AlphaFoldDB" id="A0A845V2P3"/>
<evidence type="ECO:0000313" key="1">
    <source>
        <dbReference type="EMBL" id="NDY96974.1"/>
    </source>
</evidence>
<reference evidence="1 2" key="1">
    <citation type="submission" date="2020-02" db="EMBL/GenBank/DDBJ databases">
        <authorList>
            <person name="Zhang X.-Y."/>
        </authorList>
    </citation>
    <scope>NUCLEOTIDE SEQUENCE [LARGE SCALE GENOMIC DNA]</scope>
    <source>
        <strain evidence="1 2">C33</strain>
    </source>
</reference>
<sequence length="234" mass="25985">MDVERFSIDPCNPGEVLACAGLAALVARSDPGATTRFKRSGRSWVFEVAFPEQRIASLSDLEAGDDESLLLGDIRLDWWQRGYGLNQPFKFWAGQQTAKSVLTNLLTAARDGHPRDWLDFQAPTTGRLGVDPQGSWNALELGWSPNEHQDIQYLCRPFVELLAFIGLQHFPVQGRRDTGFRYSLWPDVPLQLAVLAFAGSSIHSLGCWQTQIGSAGSNKILKTALPIGEDHERH</sequence>
<name>A0A845V2P3_9GAMM</name>
<dbReference type="Proteomes" id="UP000484885">
    <property type="component" value="Unassembled WGS sequence"/>
</dbReference>
<dbReference type="RefSeq" id="WP_164212350.1">
    <property type="nucleotide sequence ID" value="NZ_JAAGSC010000044.1"/>
</dbReference>
<organism evidence="1 2">
    <name type="scientific">Wenzhouxiangella limi</name>
    <dbReference type="NCBI Taxonomy" id="2707351"/>
    <lineage>
        <taxon>Bacteria</taxon>
        <taxon>Pseudomonadati</taxon>
        <taxon>Pseudomonadota</taxon>
        <taxon>Gammaproteobacteria</taxon>
        <taxon>Chromatiales</taxon>
        <taxon>Wenzhouxiangellaceae</taxon>
        <taxon>Wenzhouxiangella</taxon>
    </lineage>
</organism>
<dbReference type="EMBL" id="JAAGSC010000044">
    <property type="protein sequence ID" value="NDY96974.1"/>
    <property type="molecule type" value="Genomic_DNA"/>
</dbReference>
<accession>A0A845V2P3</accession>